<feature type="transmembrane region" description="Helical" evidence="5">
    <location>
        <begin position="234"/>
        <end position="261"/>
    </location>
</feature>
<name>A0AAW9DVS8_ACIAO</name>
<evidence type="ECO:0000256" key="3">
    <source>
        <dbReference type="ARBA" id="ARBA00022989"/>
    </source>
</evidence>
<dbReference type="Pfam" id="PF04932">
    <property type="entry name" value="Wzy_C"/>
    <property type="match status" value="1"/>
</dbReference>
<dbReference type="GO" id="GO:0016874">
    <property type="term" value="F:ligase activity"/>
    <property type="evidence" value="ECO:0007669"/>
    <property type="project" value="UniProtKB-KW"/>
</dbReference>
<feature type="domain" description="O-antigen ligase-related" evidence="6">
    <location>
        <begin position="237"/>
        <end position="376"/>
    </location>
</feature>
<dbReference type="PANTHER" id="PTHR37422:SF13">
    <property type="entry name" value="LIPOPOLYSACCHARIDE BIOSYNTHESIS PROTEIN PA4999-RELATED"/>
    <property type="match status" value="1"/>
</dbReference>
<feature type="transmembrane region" description="Helical" evidence="5">
    <location>
        <begin position="367"/>
        <end position="385"/>
    </location>
</feature>
<feature type="transmembrane region" description="Helical" evidence="5">
    <location>
        <begin position="273"/>
        <end position="296"/>
    </location>
</feature>
<evidence type="ECO:0000256" key="1">
    <source>
        <dbReference type="ARBA" id="ARBA00004141"/>
    </source>
</evidence>
<keyword evidence="3 5" id="KW-1133">Transmembrane helix</keyword>
<comment type="subcellular location">
    <subcellularLocation>
        <location evidence="1">Membrane</location>
        <topology evidence="1">Multi-pass membrane protein</topology>
    </subcellularLocation>
</comment>
<proteinExistence type="predicted"/>
<comment type="caution">
    <text evidence="7">The sequence shown here is derived from an EMBL/GenBank/DDBJ whole genome shotgun (WGS) entry which is preliminary data.</text>
</comment>
<dbReference type="GO" id="GO:0016020">
    <property type="term" value="C:membrane"/>
    <property type="evidence" value="ECO:0007669"/>
    <property type="project" value="UniProtKB-SubCell"/>
</dbReference>
<keyword evidence="2 5" id="KW-0812">Transmembrane</keyword>
<dbReference type="EMBL" id="JAWXYB010000018">
    <property type="protein sequence ID" value="MDX5932240.1"/>
    <property type="molecule type" value="Genomic_DNA"/>
</dbReference>
<sequence length="441" mass="46365">MIRAARRDPVALAALGLLAGFGAIGWTLPALIAPVLILITLGLAAAVAYARPVGAMVAWLVVVETTPEMWLSDLIGDHELIIALLKTAGLLIVGLAALRDGARADRFNPSYAFLWMFGTGIIHGFWPGLTLVASFRSLVGSAAPFAAGYLRLTGAMRRAIIRCTIVGPSITVGYGAVLAALGVRPLYGTQLGAIRLAASSAPAFLGGFAMMAIFAGLIAFLADGRARHWGWVGVNYLILVATGARSPLAMAVLVTLATLLATPARFLSGRRRVVLLALGGAGLGFVLMAGSALHFIRVVDLIHLGDAESLSNRQLIWPFFEAAAWQSPVLGWGVGAGKVVVALKSHIGRFLGTNAAHNEYLRITVEGGVVGAVALFGMITMWLWRGSAALAVGPRRIIRLVFLAFAVQSFTDNTLIATTSLVFFTWARAVLVNPDESPPAA</sequence>
<feature type="transmembrane region" description="Helical" evidence="5">
    <location>
        <begin position="81"/>
        <end position="98"/>
    </location>
</feature>
<dbReference type="AlphaFoldDB" id="A0AAW9DVS8"/>
<dbReference type="Proteomes" id="UP001279553">
    <property type="component" value="Unassembled WGS sequence"/>
</dbReference>
<evidence type="ECO:0000256" key="4">
    <source>
        <dbReference type="ARBA" id="ARBA00023136"/>
    </source>
</evidence>
<evidence type="ECO:0000313" key="8">
    <source>
        <dbReference type="Proteomes" id="UP001279553"/>
    </source>
</evidence>
<dbReference type="InterPro" id="IPR051533">
    <property type="entry name" value="WaaL-like"/>
</dbReference>
<accession>A0AAW9DVS8</accession>
<feature type="transmembrane region" description="Helical" evidence="5">
    <location>
        <begin position="397"/>
        <end position="427"/>
    </location>
</feature>
<keyword evidence="8" id="KW-1185">Reference proteome</keyword>
<evidence type="ECO:0000256" key="2">
    <source>
        <dbReference type="ARBA" id="ARBA00022692"/>
    </source>
</evidence>
<reference evidence="7 8" key="1">
    <citation type="submission" date="2023-11" db="EMBL/GenBank/DDBJ databases">
        <title>MicrobeMod: A computational toolkit for identifying prokaryotic methylation and restriction-modification with nanopore sequencing.</title>
        <authorList>
            <person name="Crits-Christoph A."/>
            <person name="Kang S.C."/>
            <person name="Lee H."/>
            <person name="Ostrov N."/>
        </authorList>
    </citation>
    <scope>NUCLEOTIDE SEQUENCE [LARGE SCALE GENOMIC DNA]</scope>
    <source>
        <strain evidence="7 8">DSMZ 700</strain>
    </source>
</reference>
<feature type="transmembrane region" description="Helical" evidence="5">
    <location>
        <begin position="32"/>
        <end position="50"/>
    </location>
</feature>
<dbReference type="PANTHER" id="PTHR37422">
    <property type="entry name" value="TEICHURONIC ACID BIOSYNTHESIS PROTEIN TUAE"/>
    <property type="match status" value="1"/>
</dbReference>
<evidence type="ECO:0000256" key="5">
    <source>
        <dbReference type="SAM" id="Phobius"/>
    </source>
</evidence>
<organism evidence="7 8">
    <name type="scientific">Acidiphilium acidophilum</name>
    <name type="common">Thiobacillus acidophilus</name>
    <dbReference type="NCBI Taxonomy" id="76588"/>
    <lineage>
        <taxon>Bacteria</taxon>
        <taxon>Pseudomonadati</taxon>
        <taxon>Pseudomonadota</taxon>
        <taxon>Alphaproteobacteria</taxon>
        <taxon>Acetobacterales</taxon>
        <taxon>Acidocellaceae</taxon>
        <taxon>Acidiphilium</taxon>
    </lineage>
</organism>
<feature type="transmembrane region" description="Helical" evidence="5">
    <location>
        <begin position="203"/>
        <end position="222"/>
    </location>
</feature>
<protein>
    <submittedName>
        <fullName evidence="7">O-antigen ligase family protein</fullName>
    </submittedName>
</protein>
<dbReference type="InterPro" id="IPR007016">
    <property type="entry name" value="O-antigen_ligase-rel_domated"/>
</dbReference>
<keyword evidence="7" id="KW-0436">Ligase</keyword>
<dbReference type="RefSeq" id="WP_319615085.1">
    <property type="nucleotide sequence ID" value="NZ_JAWXYB010000018.1"/>
</dbReference>
<evidence type="ECO:0000259" key="6">
    <source>
        <dbReference type="Pfam" id="PF04932"/>
    </source>
</evidence>
<feature type="transmembrane region" description="Helical" evidence="5">
    <location>
        <begin position="159"/>
        <end position="183"/>
    </location>
</feature>
<feature type="transmembrane region" description="Helical" evidence="5">
    <location>
        <begin position="110"/>
        <end position="129"/>
    </location>
</feature>
<keyword evidence="4 5" id="KW-0472">Membrane</keyword>
<evidence type="ECO:0000313" key="7">
    <source>
        <dbReference type="EMBL" id="MDX5932240.1"/>
    </source>
</evidence>
<gene>
    <name evidence="7" type="ORF">SIL87_15900</name>
</gene>